<accession>A0A3N2BDU4</accession>
<sequence length="80" mass="8645">MTVHGRPGRRHAAITRPAQRRAVLIRRWRAIRSAEEGIATAEYALVMVAAAALAGVLLLVIRSPMVQQAIEGIISSVFTA</sequence>
<keyword evidence="3" id="KW-1185">Reference proteome</keyword>
<dbReference type="Proteomes" id="UP000280668">
    <property type="component" value="Unassembled WGS sequence"/>
</dbReference>
<dbReference type="InterPro" id="IPR025338">
    <property type="entry name" value="DUF4244"/>
</dbReference>
<organism evidence="2 3">
    <name type="scientific">Bogoriella caseilytica</name>
    <dbReference type="NCBI Taxonomy" id="56055"/>
    <lineage>
        <taxon>Bacteria</taxon>
        <taxon>Bacillati</taxon>
        <taxon>Actinomycetota</taxon>
        <taxon>Actinomycetes</taxon>
        <taxon>Micrococcales</taxon>
        <taxon>Bogoriellaceae</taxon>
        <taxon>Bogoriella</taxon>
    </lineage>
</organism>
<gene>
    <name evidence="2" type="ORF">EDD31_1576</name>
</gene>
<reference evidence="2 3" key="1">
    <citation type="submission" date="2018-11" db="EMBL/GenBank/DDBJ databases">
        <title>Sequencing the genomes of 1000 actinobacteria strains.</title>
        <authorList>
            <person name="Klenk H.-P."/>
        </authorList>
    </citation>
    <scope>NUCLEOTIDE SEQUENCE [LARGE SCALE GENOMIC DNA]</scope>
    <source>
        <strain evidence="2 3">DSM 11294</strain>
    </source>
</reference>
<keyword evidence="1" id="KW-0812">Transmembrane</keyword>
<evidence type="ECO:0000313" key="3">
    <source>
        <dbReference type="Proteomes" id="UP000280668"/>
    </source>
</evidence>
<dbReference type="Pfam" id="PF14029">
    <property type="entry name" value="DUF4244"/>
    <property type="match status" value="1"/>
</dbReference>
<feature type="transmembrane region" description="Helical" evidence="1">
    <location>
        <begin position="43"/>
        <end position="61"/>
    </location>
</feature>
<comment type="caution">
    <text evidence="2">The sequence shown here is derived from an EMBL/GenBank/DDBJ whole genome shotgun (WGS) entry which is preliminary data.</text>
</comment>
<dbReference type="RefSeq" id="WP_245991044.1">
    <property type="nucleotide sequence ID" value="NZ_RKHK01000001.1"/>
</dbReference>
<protein>
    <submittedName>
        <fullName evidence="2">Uncharacterized protein DUF4244</fullName>
    </submittedName>
</protein>
<dbReference type="AlphaFoldDB" id="A0A3N2BDU4"/>
<keyword evidence="1" id="KW-0472">Membrane</keyword>
<evidence type="ECO:0000256" key="1">
    <source>
        <dbReference type="SAM" id="Phobius"/>
    </source>
</evidence>
<dbReference type="EMBL" id="RKHK01000001">
    <property type="protein sequence ID" value="ROR73204.1"/>
    <property type="molecule type" value="Genomic_DNA"/>
</dbReference>
<proteinExistence type="predicted"/>
<name>A0A3N2BDU4_9MICO</name>
<evidence type="ECO:0000313" key="2">
    <source>
        <dbReference type="EMBL" id="ROR73204.1"/>
    </source>
</evidence>
<keyword evidence="1" id="KW-1133">Transmembrane helix</keyword>